<sequence length="217" mass="24064">MSQFSHKITTSFIAFALGGLALTACQESGSRQDTATARRAEARRQAADTSEVEPEVAYSPSPNEFIEWKTATINGTQPLVGKTAALYRLLGQPDSIVSPNMDDICVSFYDKEFKYAYFKNSLLEVYGDTAVIGTLDFRHNPKLSLHTPTMRLGQATTLEDLAKEFPQAVKDQHTINVQDLGELTAVELPTGKTASDDGWILFFDKGKLVRIDYWMPC</sequence>
<comment type="caution">
    <text evidence="2">The sequence shown here is derived from an EMBL/GenBank/DDBJ whole genome shotgun (WGS) entry which is preliminary data.</text>
</comment>
<gene>
    <name evidence="2" type="ORF">EU557_03790</name>
</gene>
<keyword evidence="3" id="KW-1185">Reference proteome</keyword>
<organism evidence="2 3">
    <name type="scientific">Hymenobacter wooponensis</name>
    <dbReference type="NCBI Taxonomy" id="1525360"/>
    <lineage>
        <taxon>Bacteria</taxon>
        <taxon>Pseudomonadati</taxon>
        <taxon>Bacteroidota</taxon>
        <taxon>Cytophagia</taxon>
        <taxon>Cytophagales</taxon>
        <taxon>Hymenobacteraceae</taxon>
        <taxon>Hymenobacter</taxon>
    </lineage>
</organism>
<name>A0A4Z0MTZ0_9BACT</name>
<evidence type="ECO:0000313" key="3">
    <source>
        <dbReference type="Proteomes" id="UP000298284"/>
    </source>
</evidence>
<dbReference type="RefSeq" id="WP_135529066.1">
    <property type="nucleotide sequence ID" value="NZ_SRKZ01000001.1"/>
</dbReference>
<evidence type="ECO:0000313" key="2">
    <source>
        <dbReference type="EMBL" id="TGD82910.1"/>
    </source>
</evidence>
<dbReference type="AlphaFoldDB" id="A0A4Z0MTZ0"/>
<proteinExistence type="predicted"/>
<dbReference type="PROSITE" id="PS51257">
    <property type="entry name" value="PROKAR_LIPOPROTEIN"/>
    <property type="match status" value="1"/>
</dbReference>
<accession>A0A4Z0MTZ0</accession>
<reference evidence="2 3" key="1">
    <citation type="submission" date="2019-04" db="EMBL/GenBank/DDBJ databases">
        <authorList>
            <person name="Feng G."/>
            <person name="Zhang J."/>
            <person name="Zhu H."/>
        </authorList>
    </citation>
    <scope>NUCLEOTIDE SEQUENCE [LARGE SCALE GENOMIC DNA]</scope>
    <source>
        <strain evidence="2 3">JCM 19491</strain>
    </source>
</reference>
<protein>
    <recommendedName>
        <fullName evidence="4">Lipoprotein</fullName>
    </recommendedName>
</protein>
<feature type="compositionally biased region" description="Basic and acidic residues" evidence="1">
    <location>
        <begin position="36"/>
        <end position="46"/>
    </location>
</feature>
<dbReference type="EMBL" id="SRKZ01000001">
    <property type="protein sequence ID" value="TGD82910.1"/>
    <property type="molecule type" value="Genomic_DNA"/>
</dbReference>
<evidence type="ECO:0008006" key="4">
    <source>
        <dbReference type="Google" id="ProtNLM"/>
    </source>
</evidence>
<dbReference type="OrthoDB" id="893444at2"/>
<dbReference type="Proteomes" id="UP000298284">
    <property type="component" value="Unassembled WGS sequence"/>
</dbReference>
<feature type="region of interest" description="Disordered" evidence="1">
    <location>
        <begin position="31"/>
        <end position="56"/>
    </location>
</feature>
<evidence type="ECO:0000256" key="1">
    <source>
        <dbReference type="SAM" id="MobiDB-lite"/>
    </source>
</evidence>